<dbReference type="EMBL" id="JAKJSC010000003">
    <property type="protein sequence ID" value="MDE5419305.1"/>
    <property type="molecule type" value="Genomic_DNA"/>
</dbReference>
<reference evidence="2 3" key="1">
    <citation type="submission" date="2022-01" db="EMBL/GenBank/DDBJ databases">
        <title>Labilibaculum sp. nov, a marine bacterium isolated from Antarctica.</title>
        <authorList>
            <person name="Dai W."/>
        </authorList>
    </citation>
    <scope>NUCLEOTIDE SEQUENCE [LARGE SCALE GENOMIC DNA]</scope>
    <source>
        <strain evidence="2 3">DW002</strain>
    </source>
</reference>
<accession>A0ABT5VV68</accession>
<evidence type="ECO:0000259" key="1">
    <source>
        <dbReference type="Pfam" id="PF07883"/>
    </source>
</evidence>
<feature type="domain" description="Cupin type-2" evidence="1">
    <location>
        <begin position="34"/>
        <end position="99"/>
    </location>
</feature>
<dbReference type="Proteomes" id="UP001528920">
    <property type="component" value="Unassembled WGS sequence"/>
</dbReference>
<dbReference type="PANTHER" id="PTHR37694:SF1">
    <property type="entry name" value="SLR8022 PROTEIN"/>
    <property type="match status" value="1"/>
</dbReference>
<protein>
    <submittedName>
        <fullName evidence="2">Cupin domain-containing protein</fullName>
    </submittedName>
</protein>
<comment type="caution">
    <text evidence="2">The sequence shown here is derived from an EMBL/GenBank/DDBJ whole genome shotgun (WGS) entry which is preliminary data.</text>
</comment>
<evidence type="ECO:0000313" key="3">
    <source>
        <dbReference type="Proteomes" id="UP001528920"/>
    </source>
</evidence>
<dbReference type="Gene3D" id="2.60.120.10">
    <property type="entry name" value="Jelly Rolls"/>
    <property type="match status" value="1"/>
</dbReference>
<keyword evidence="3" id="KW-1185">Reference proteome</keyword>
<dbReference type="SUPFAM" id="SSF51182">
    <property type="entry name" value="RmlC-like cupins"/>
    <property type="match status" value="1"/>
</dbReference>
<dbReference type="InterPro" id="IPR013096">
    <property type="entry name" value="Cupin_2"/>
</dbReference>
<dbReference type="Pfam" id="PF07883">
    <property type="entry name" value="Cupin_2"/>
    <property type="match status" value="1"/>
</dbReference>
<evidence type="ECO:0000313" key="2">
    <source>
        <dbReference type="EMBL" id="MDE5419305.1"/>
    </source>
</evidence>
<dbReference type="RefSeq" id="WP_275110635.1">
    <property type="nucleotide sequence ID" value="NZ_JAKJSC010000003.1"/>
</dbReference>
<dbReference type="InterPro" id="IPR011051">
    <property type="entry name" value="RmlC_Cupin_sf"/>
</dbReference>
<dbReference type="CDD" id="cd06984">
    <property type="entry name" value="cupin_Moth_1897"/>
    <property type="match status" value="1"/>
</dbReference>
<dbReference type="InterPro" id="IPR014710">
    <property type="entry name" value="RmlC-like_jellyroll"/>
</dbReference>
<dbReference type="PANTHER" id="PTHR37694">
    <property type="entry name" value="SLR8022 PROTEIN"/>
    <property type="match status" value="1"/>
</dbReference>
<gene>
    <name evidence="2" type="ORF">L3049_14995</name>
</gene>
<name>A0ABT5VV68_9BACT</name>
<proteinExistence type="predicted"/>
<organism evidence="2 3">
    <name type="scientific">Paralabilibaculum antarcticum</name>
    <dbReference type="NCBI Taxonomy" id="2912572"/>
    <lineage>
        <taxon>Bacteria</taxon>
        <taxon>Pseudomonadati</taxon>
        <taxon>Bacteroidota</taxon>
        <taxon>Bacteroidia</taxon>
        <taxon>Marinilabiliales</taxon>
        <taxon>Marinifilaceae</taxon>
        <taxon>Paralabilibaculum</taxon>
    </lineage>
</organism>
<sequence length="108" mass="12193">MEIKKIFEAESFVNGHGVEARKFHQDEYMMMVHLNLNPGDTIAKHAAPLDVRFLVLEGKGIVEIRDESKEVEANTLIESPANCGHGWRNESDSVLRIVVMKMQASTKK</sequence>